<dbReference type="EMBL" id="JAIXNE010000005">
    <property type="protein sequence ID" value="MCA6078325.1"/>
    <property type="molecule type" value="Genomic_DNA"/>
</dbReference>
<keyword evidence="2" id="KW-0732">Signal</keyword>
<dbReference type="Pfam" id="PF14093">
    <property type="entry name" value="DUF4271"/>
    <property type="match status" value="1"/>
</dbReference>
<dbReference type="AlphaFoldDB" id="A0A9X1HVV3"/>
<comment type="caution">
    <text evidence="3">The sequence shown here is derived from an EMBL/GenBank/DDBJ whole genome shotgun (WGS) entry which is preliminary data.</text>
</comment>
<evidence type="ECO:0000313" key="3">
    <source>
        <dbReference type="EMBL" id="MCA6078325.1"/>
    </source>
</evidence>
<keyword evidence="1" id="KW-0472">Membrane</keyword>
<sequence length="377" mass="44287">MKQIFFGLIFLLAVMPARAQTDTMKIKDLSAEWRMRSSRDGIIPLINIESFSGNSLFIPIPLSEYRGNLLRLYSAEEVSIFQGDKLLMLFQGEKWMDVDSLREVYGDSVIYTLYNRRLNPYSISTEIYRITDVQTSRMIRSDQVIIDAKEKSDIRNVLIFTILLILAFATVLYYYYPRMVRDFFRLTRAVSLRELDENLMKTRPLSLVNLFFYLLESMLAAWVLFVLVQYSDFYYRFNFMHFEGFGRGLFIWARLALVIFGLLMLKYLLVRSFKALFHISGFLNSHFYNYIRIGLLFYTVLALFLFAAIFTMHIVDPSFYRGLMITVLILFGLRAVLIYFKLMNESSHTILHLFSYLCATELIPLVIVLSWGINQTM</sequence>
<feature type="transmembrane region" description="Helical" evidence="1">
    <location>
        <begin position="319"/>
        <end position="340"/>
    </location>
</feature>
<evidence type="ECO:0000313" key="4">
    <source>
        <dbReference type="Proteomes" id="UP001139409"/>
    </source>
</evidence>
<keyword evidence="1" id="KW-0812">Transmembrane</keyword>
<organism evidence="3 4">
    <name type="scientific">Fulvivirga sedimenti</name>
    <dbReference type="NCBI Taxonomy" id="2879465"/>
    <lineage>
        <taxon>Bacteria</taxon>
        <taxon>Pseudomonadati</taxon>
        <taxon>Bacteroidota</taxon>
        <taxon>Cytophagia</taxon>
        <taxon>Cytophagales</taxon>
        <taxon>Fulvivirgaceae</taxon>
        <taxon>Fulvivirga</taxon>
    </lineage>
</organism>
<accession>A0A9X1HVV3</accession>
<feature type="chain" id="PRO_5040932782" evidence="2">
    <location>
        <begin position="20"/>
        <end position="377"/>
    </location>
</feature>
<evidence type="ECO:0000256" key="1">
    <source>
        <dbReference type="SAM" id="Phobius"/>
    </source>
</evidence>
<feature type="transmembrane region" description="Helical" evidence="1">
    <location>
        <begin position="352"/>
        <end position="373"/>
    </location>
</feature>
<keyword evidence="4" id="KW-1185">Reference proteome</keyword>
<feature type="transmembrane region" description="Helical" evidence="1">
    <location>
        <begin position="290"/>
        <end position="313"/>
    </location>
</feature>
<dbReference type="InterPro" id="IPR025367">
    <property type="entry name" value="DUF4271"/>
</dbReference>
<reference evidence="3" key="1">
    <citation type="submission" date="2021-09" db="EMBL/GenBank/DDBJ databases">
        <title>Fulvivirga sp. isolated from coastal sediment.</title>
        <authorList>
            <person name="Yu H."/>
        </authorList>
    </citation>
    <scope>NUCLEOTIDE SEQUENCE</scope>
    <source>
        <strain evidence="3">1062</strain>
    </source>
</reference>
<gene>
    <name evidence="3" type="ORF">LDX50_25860</name>
</gene>
<protein>
    <submittedName>
        <fullName evidence="3">DUF4271 domain-containing protein</fullName>
    </submittedName>
</protein>
<dbReference type="Proteomes" id="UP001139409">
    <property type="component" value="Unassembled WGS sequence"/>
</dbReference>
<dbReference type="RefSeq" id="WP_225699178.1">
    <property type="nucleotide sequence ID" value="NZ_JAIXNE010000005.1"/>
</dbReference>
<feature type="signal peptide" evidence="2">
    <location>
        <begin position="1"/>
        <end position="19"/>
    </location>
</feature>
<evidence type="ECO:0000256" key="2">
    <source>
        <dbReference type="SAM" id="SignalP"/>
    </source>
</evidence>
<feature type="transmembrane region" description="Helical" evidence="1">
    <location>
        <begin position="157"/>
        <end position="176"/>
    </location>
</feature>
<feature type="transmembrane region" description="Helical" evidence="1">
    <location>
        <begin position="250"/>
        <end position="269"/>
    </location>
</feature>
<name>A0A9X1HVV3_9BACT</name>
<keyword evidence="1" id="KW-1133">Transmembrane helix</keyword>
<proteinExistence type="predicted"/>
<feature type="transmembrane region" description="Helical" evidence="1">
    <location>
        <begin position="210"/>
        <end position="230"/>
    </location>
</feature>